<dbReference type="Pfam" id="PF26062">
    <property type="entry name" value="DUF8022"/>
    <property type="match status" value="1"/>
</dbReference>
<protein>
    <submittedName>
        <fullName evidence="1">Uncharacterized protein</fullName>
    </submittedName>
</protein>
<accession>A0A9W6FSN8</accession>
<proteinExistence type="predicted"/>
<dbReference type="RefSeq" id="WP_281793506.1">
    <property type="nucleotide sequence ID" value="NZ_BSDR01000001.1"/>
</dbReference>
<sequence>MPVKKSVIAAIASAVNTYIQDDEAAMLAQQQKRLAQTPTPPYSPWAMAGRAASMEMRRTWQLRLVR</sequence>
<dbReference type="AlphaFoldDB" id="A0A9W6FSN8"/>
<evidence type="ECO:0000313" key="2">
    <source>
        <dbReference type="Proteomes" id="UP001144372"/>
    </source>
</evidence>
<keyword evidence="2" id="KW-1185">Reference proteome</keyword>
<dbReference type="InterPro" id="IPR058335">
    <property type="entry name" value="PccX"/>
</dbReference>
<dbReference type="EMBL" id="BSDR01000001">
    <property type="protein sequence ID" value="GLI34248.1"/>
    <property type="molecule type" value="Genomic_DNA"/>
</dbReference>
<evidence type="ECO:0000313" key="1">
    <source>
        <dbReference type="EMBL" id="GLI34248.1"/>
    </source>
</evidence>
<reference evidence="1" key="1">
    <citation type="submission" date="2022-12" db="EMBL/GenBank/DDBJ databases">
        <title>Reference genome sequencing for broad-spectrum identification of bacterial and archaeal isolates by mass spectrometry.</title>
        <authorList>
            <person name="Sekiguchi Y."/>
            <person name="Tourlousse D.M."/>
        </authorList>
    </citation>
    <scope>NUCLEOTIDE SEQUENCE</scope>
    <source>
        <strain evidence="1">ASRB1</strain>
    </source>
</reference>
<comment type="caution">
    <text evidence="1">The sequence shown here is derived from an EMBL/GenBank/DDBJ whole genome shotgun (WGS) entry which is preliminary data.</text>
</comment>
<dbReference type="Proteomes" id="UP001144372">
    <property type="component" value="Unassembled WGS sequence"/>
</dbReference>
<gene>
    <name evidence="1" type="ORF">DAMNIGENAA_16810</name>
</gene>
<organism evidence="1 2">
    <name type="scientific">Desulforhabdus amnigena</name>
    <dbReference type="NCBI Taxonomy" id="40218"/>
    <lineage>
        <taxon>Bacteria</taxon>
        <taxon>Pseudomonadati</taxon>
        <taxon>Thermodesulfobacteriota</taxon>
        <taxon>Syntrophobacteria</taxon>
        <taxon>Syntrophobacterales</taxon>
        <taxon>Syntrophobacteraceae</taxon>
        <taxon>Desulforhabdus</taxon>
    </lineage>
</organism>
<name>A0A9W6FSN8_9BACT</name>